<keyword evidence="5" id="KW-0547">Nucleotide-binding</keyword>
<reference evidence="11" key="1">
    <citation type="submission" date="2023-03" db="EMBL/GenBank/DDBJ databases">
        <title>Massive genome expansion in bonnet fungi (Mycena s.s.) driven by repeated elements and novel gene families across ecological guilds.</title>
        <authorList>
            <consortium name="Lawrence Berkeley National Laboratory"/>
            <person name="Harder C.B."/>
            <person name="Miyauchi S."/>
            <person name="Viragh M."/>
            <person name="Kuo A."/>
            <person name="Thoen E."/>
            <person name="Andreopoulos B."/>
            <person name="Lu D."/>
            <person name="Skrede I."/>
            <person name="Drula E."/>
            <person name="Henrissat B."/>
            <person name="Morin E."/>
            <person name="Kohler A."/>
            <person name="Barry K."/>
            <person name="LaButti K."/>
            <person name="Morin E."/>
            <person name="Salamov A."/>
            <person name="Lipzen A."/>
            <person name="Mereny Z."/>
            <person name="Hegedus B."/>
            <person name="Baldrian P."/>
            <person name="Stursova M."/>
            <person name="Weitz H."/>
            <person name="Taylor A."/>
            <person name="Grigoriev I.V."/>
            <person name="Nagy L.G."/>
            <person name="Martin F."/>
            <person name="Kauserud H."/>
        </authorList>
    </citation>
    <scope>NUCLEOTIDE SEQUENCE</scope>
    <source>
        <strain evidence="11">CBHHK002</strain>
    </source>
</reference>
<dbReference type="GO" id="GO:0005524">
    <property type="term" value="F:ATP binding"/>
    <property type="evidence" value="ECO:0007669"/>
    <property type="project" value="UniProtKB-KW"/>
</dbReference>
<dbReference type="PANTHER" id="PTHR24223:SF443">
    <property type="entry name" value="MULTIDRUG-RESISTANCE LIKE PROTEIN 1, ISOFORM I"/>
    <property type="match status" value="1"/>
</dbReference>
<keyword evidence="2" id="KW-0813">Transport</keyword>
<evidence type="ECO:0000256" key="5">
    <source>
        <dbReference type="ARBA" id="ARBA00022741"/>
    </source>
</evidence>
<organism evidence="11 12">
    <name type="scientific">Mycena albidolilacea</name>
    <dbReference type="NCBI Taxonomy" id="1033008"/>
    <lineage>
        <taxon>Eukaryota</taxon>
        <taxon>Fungi</taxon>
        <taxon>Dikarya</taxon>
        <taxon>Basidiomycota</taxon>
        <taxon>Agaricomycotina</taxon>
        <taxon>Agaricomycetes</taxon>
        <taxon>Agaricomycetidae</taxon>
        <taxon>Agaricales</taxon>
        <taxon>Marasmiineae</taxon>
        <taxon>Mycenaceae</taxon>
        <taxon>Mycena</taxon>
    </lineage>
</organism>
<keyword evidence="8 9" id="KW-0472">Membrane</keyword>
<dbReference type="PANTHER" id="PTHR24223">
    <property type="entry name" value="ATP-BINDING CASSETTE SUB-FAMILY C"/>
    <property type="match status" value="1"/>
</dbReference>
<dbReference type="PROSITE" id="PS50929">
    <property type="entry name" value="ABC_TM1F"/>
    <property type="match status" value="1"/>
</dbReference>
<dbReference type="InterPro" id="IPR011527">
    <property type="entry name" value="ABC1_TM_dom"/>
</dbReference>
<evidence type="ECO:0000259" key="10">
    <source>
        <dbReference type="PROSITE" id="PS50929"/>
    </source>
</evidence>
<dbReference type="Proteomes" id="UP001218218">
    <property type="component" value="Unassembled WGS sequence"/>
</dbReference>
<evidence type="ECO:0000256" key="9">
    <source>
        <dbReference type="SAM" id="Phobius"/>
    </source>
</evidence>
<comment type="caution">
    <text evidence="11">The sequence shown here is derived from an EMBL/GenBank/DDBJ whole genome shotgun (WGS) entry which is preliminary data.</text>
</comment>
<dbReference type="AlphaFoldDB" id="A0AAD7A4X0"/>
<dbReference type="EMBL" id="JARIHO010000015">
    <property type="protein sequence ID" value="KAJ7349577.1"/>
    <property type="molecule type" value="Genomic_DNA"/>
</dbReference>
<dbReference type="SUPFAM" id="SSF90123">
    <property type="entry name" value="ABC transporter transmembrane region"/>
    <property type="match status" value="1"/>
</dbReference>
<evidence type="ECO:0000256" key="4">
    <source>
        <dbReference type="ARBA" id="ARBA00022737"/>
    </source>
</evidence>
<accession>A0AAD7A4X0</accession>
<gene>
    <name evidence="11" type="ORF">DFH08DRAFT_696317</name>
</gene>
<keyword evidence="12" id="KW-1185">Reference proteome</keyword>
<name>A0AAD7A4X0_9AGAR</name>
<feature type="non-terminal residue" evidence="11">
    <location>
        <position position="1"/>
    </location>
</feature>
<dbReference type="GO" id="GO:0016020">
    <property type="term" value="C:membrane"/>
    <property type="evidence" value="ECO:0007669"/>
    <property type="project" value="InterPro"/>
</dbReference>
<dbReference type="InterPro" id="IPR050173">
    <property type="entry name" value="ABC_transporter_C-like"/>
</dbReference>
<evidence type="ECO:0000256" key="2">
    <source>
        <dbReference type="ARBA" id="ARBA00022448"/>
    </source>
</evidence>
<evidence type="ECO:0000256" key="8">
    <source>
        <dbReference type="ARBA" id="ARBA00023136"/>
    </source>
</evidence>
<keyword evidence="3 9" id="KW-0812">Transmembrane</keyword>
<feature type="transmembrane region" description="Helical" evidence="9">
    <location>
        <begin position="76"/>
        <end position="100"/>
    </location>
</feature>
<comment type="subcellular location">
    <subcellularLocation>
        <location evidence="1">Endomembrane system</location>
        <topology evidence="1">Multi-pass membrane protein</topology>
    </subcellularLocation>
</comment>
<evidence type="ECO:0000256" key="1">
    <source>
        <dbReference type="ARBA" id="ARBA00004127"/>
    </source>
</evidence>
<evidence type="ECO:0000256" key="7">
    <source>
        <dbReference type="ARBA" id="ARBA00022989"/>
    </source>
</evidence>
<dbReference type="GO" id="GO:0012505">
    <property type="term" value="C:endomembrane system"/>
    <property type="evidence" value="ECO:0007669"/>
    <property type="project" value="UniProtKB-SubCell"/>
</dbReference>
<keyword evidence="6" id="KW-0067">ATP-binding</keyword>
<evidence type="ECO:0000313" key="12">
    <source>
        <dbReference type="Proteomes" id="UP001218218"/>
    </source>
</evidence>
<sequence length="176" mass="19736">LFYLRVMKYYLATSRELKRLDAVSKSPILAWFSESLAGVSTIRSFNQQSIFIKANERHNDRNQICYLPSISVNRWLAVRLEIVGAVIILAVAVLAMVALITTGVDAGLVGLVLSYAMNATSSLNWVVRSASDVEQNILSVERILHQIDVPPEAPQYIPEAKTKKIPKQWRVPSRLD</sequence>
<keyword evidence="4" id="KW-0677">Repeat</keyword>
<dbReference type="GO" id="GO:0140359">
    <property type="term" value="F:ABC-type transporter activity"/>
    <property type="evidence" value="ECO:0007669"/>
    <property type="project" value="InterPro"/>
</dbReference>
<feature type="domain" description="ABC transmembrane type-1" evidence="10">
    <location>
        <begin position="1"/>
        <end position="135"/>
    </location>
</feature>
<dbReference type="Gene3D" id="1.20.1560.10">
    <property type="entry name" value="ABC transporter type 1, transmembrane domain"/>
    <property type="match status" value="1"/>
</dbReference>
<evidence type="ECO:0000313" key="11">
    <source>
        <dbReference type="EMBL" id="KAJ7349577.1"/>
    </source>
</evidence>
<protein>
    <submittedName>
        <fullName evidence="11">ABC transporter type 1, transmembrane domain-containing protein</fullName>
    </submittedName>
</protein>
<proteinExistence type="predicted"/>
<dbReference type="InterPro" id="IPR036640">
    <property type="entry name" value="ABC1_TM_sf"/>
</dbReference>
<evidence type="ECO:0000256" key="3">
    <source>
        <dbReference type="ARBA" id="ARBA00022692"/>
    </source>
</evidence>
<keyword evidence="7 9" id="KW-1133">Transmembrane helix</keyword>
<dbReference type="Pfam" id="PF00664">
    <property type="entry name" value="ABC_membrane"/>
    <property type="match status" value="1"/>
</dbReference>
<evidence type="ECO:0000256" key="6">
    <source>
        <dbReference type="ARBA" id="ARBA00022840"/>
    </source>
</evidence>